<feature type="domain" description="DUF1731" evidence="3">
    <location>
        <begin position="249"/>
        <end position="294"/>
    </location>
</feature>
<dbReference type="RefSeq" id="WP_255389691.1">
    <property type="nucleotide sequence ID" value="NZ_CP101508.1"/>
</dbReference>
<keyword evidence="5" id="KW-1185">Reference proteome</keyword>
<dbReference type="InterPro" id="IPR010099">
    <property type="entry name" value="SDR39U1"/>
</dbReference>
<dbReference type="Gene3D" id="3.40.50.720">
    <property type="entry name" value="NAD(P)-binding Rossmann-like Domain"/>
    <property type="match status" value="1"/>
</dbReference>
<evidence type="ECO:0000256" key="1">
    <source>
        <dbReference type="ARBA" id="ARBA00009353"/>
    </source>
</evidence>
<evidence type="ECO:0000259" key="2">
    <source>
        <dbReference type="Pfam" id="PF01370"/>
    </source>
</evidence>
<dbReference type="CDD" id="cd05242">
    <property type="entry name" value="SDR_a8"/>
    <property type="match status" value="1"/>
</dbReference>
<evidence type="ECO:0000313" key="4">
    <source>
        <dbReference type="EMBL" id="UTV28377.1"/>
    </source>
</evidence>
<dbReference type="Pfam" id="PF08338">
    <property type="entry name" value="DUF1731"/>
    <property type="match status" value="1"/>
</dbReference>
<evidence type="ECO:0000313" key="5">
    <source>
        <dbReference type="Proteomes" id="UP001057998"/>
    </source>
</evidence>
<proteinExistence type="inferred from homology"/>
<sequence>MNILVTGGTGFIGKALLPHLTHERITVLSRNPPRAYQQLGHHIKVIDTLDTLPNLDDFDAVINLAGEPIINKRWTERQKQEICQSRWTITRQLADKIKAGNHPPHVLISGSAVGFYGDQQSRSFDESLEVNHQDFAHRVCRQWEEEAQAAQSEHTRVCLLRTGIVLARHDGALARMLPAYQLGFGGPIGSGQQYFPWIHLQDMVKGILFLLKHDEASGAYNFTAPYPVTNKEFSRTLAKVLHRPHFFKTPAWLLKLGLGEAATLLLDSQRALPKRLQEQGFHFCFPKLEHALEETVGDKSRIDEPGGV</sequence>
<accession>A0ABY5GIG8</accession>
<dbReference type="PANTHER" id="PTHR11092">
    <property type="entry name" value="SUGAR NUCLEOTIDE EPIMERASE RELATED"/>
    <property type="match status" value="1"/>
</dbReference>
<feature type="domain" description="NAD-dependent epimerase/dehydratase" evidence="2">
    <location>
        <begin position="3"/>
        <end position="221"/>
    </location>
</feature>
<gene>
    <name evidence="4" type="ORF">NNL38_03755</name>
</gene>
<dbReference type="InterPro" id="IPR013549">
    <property type="entry name" value="DUF1731"/>
</dbReference>
<dbReference type="NCBIfam" id="TIGR01777">
    <property type="entry name" value="yfcH"/>
    <property type="match status" value="1"/>
</dbReference>
<dbReference type="InterPro" id="IPR001509">
    <property type="entry name" value="Epimerase_deHydtase"/>
</dbReference>
<comment type="similarity">
    <text evidence="1">Belongs to the NAD(P)-dependent epimerase/dehydratase family. SDR39U1 subfamily.</text>
</comment>
<name>A0ABY5GIG8_9GAMM</name>
<dbReference type="SUPFAM" id="SSF51735">
    <property type="entry name" value="NAD(P)-binding Rossmann-fold domains"/>
    <property type="match status" value="1"/>
</dbReference>
<protein>
    <submittedName>
        <fullName evidence="4">TIGR01777 family oxidoreductase</fullName>
    </submittedName>
</protein>
<reference evidence="4" key="1">
    <citation type="submission" date="2022-07" db="EMBL/GenBank/DDBJ databases">
        <title>Genome sequencing of Photobacterium atrarenae GJH2-4.</title>
        <authorList>
            <person name="Park S.-J."/>
        </authorList>
    </citation>
    <scope>NUCLEOTIDE SEQUENCE</scope>
    <source>
        <strain evidence="4">GJH2-4</strain>
    </source>
</reference>
<dbReference type="InterPro" id="IPR036291">
    <property type="entry name" value="NAD(P)-bd_dom_sf"/>
</dbReference>
<dbReference type="Proteomes" id="UP001057998">
    <property type="component" value="Chromosome 1"/>
</dbReference>
<dbReference type="EMBL" id="CP101508">
    <property type="protein sequence ID" value="UTV28377.1"/>
    <property type="molecule type" value="Genomic_DNA"/>
</dbReference>
<evidence type="ECO:0000259" key="3">
    <source>
        <dbReference type="Pfam" id="PF08338"/>
    </source>
</evidence>
<organism evidence="4 5">
    <name type="scientific">Photobacterium atrarenae</name>
    <dbReference type="NCBI Taxonomy" id="865757"/>
    <lineage>
        <taxon>Bacteria</taxon>
        <taxon>Pseudomonadati</taxon>
        <taxon>Pseudomonadota</taxon>
        <taxon>Gammaproteobacteria</taxon>
        <taxon>Vibrionales</taxon>
        <taxon>Vibrionaceae</taxon>
        <taxon>Photobacterium</taxon>
    </lineage>
</organism>
<dbReference type="PANTHER" id="PTHR11092:SF0">
    <property type="entry name" value="EPIMERASE FAMILY PROTEIN SDR39U1"/>
    <property type="match status" value="1"/>
</dbReference>
<dbReference type="Pfam" id="PF01370">
    <property type="entry name" value="Epimerase"/>
    <property type="match status" value="1"/>
</dbReference>